<organism evidence="2 3">
    <name type="scientific">Volvox reticuliferus</name>
    <dbReference type="NCBI Taxonomy" id="1737510"/>
    <lineage>
        <taxon>Eukaryota</taxon>
        <taxon>Viridiplantae</taxon>
        <taxon>Chlorophyta</taxon>
        <taxon>core chlorophytes</taxon>
        <taxon>Chlorophyceae</taxon>
        <taxon>CS clade</taxon>
        <taxon>Chlamydomonadales</taxon>
        <taxon>Volvocaceae</taxon>
        <taxon>Volvox</taxon>
    </lineage>
</organism>
<accession>A0A8J4FH78</accession>
<sequence>MLCDSTHMVGLATGAVFLGAKGCELHIEGELAEGRGHLVGPDDFQAHAREDGGAADFDERRTVNAGDGTGANGDGSSTPQRPSVGADTLAEEAVIVLLGVEALEGFRVNIVRSHRRGGRSHGESVEGRLPALPVLPAFFITPRRPSERGSNTSECKRHMIHAHLIVSCAGKDRYF</sequence>
<gene>
    <name evidence="2" type="ORF">Vretimale_571</name>
</gene>
<evidence type="ECO:0000256" key="1">
    <source>
        <dbReference type="SAM" id="MobiDB-lite"/>
    </source>
</evidence>
<evidence type="ECO:0000313" key="3">
    <source>
        <dbReference type="Proteomes" id="UP000722791"/>
    </source>
</evidence>
<name>A0A8J4FH78_9CHLO</name>
<dbReference type="EMBL" id="BNCQ01000001">
    <property type="protein sequence ID" value="GIL94344.1"/>
    <property type="molecule type" value="Genomic_DNA"/>
</dbReference>
<dbReference type="AlphaFoldDB" id="A0A8J4FH78"/>
<reference evidence="2" key="1">
    <citation type="journal article" date="2021" name="Proc. Natl. Acad. Sci. U.S.A.">
        <title>Three genomes in the algal genus Volvox reveal the fate of a haploid sex-determining region after a transition to homothallism.</title>
        <authorList>
            <person name="Yamamoto K."/>
            <person name="Hamaji T."/>
            <person name="Kawai-Toyooka H."/>
            <person name="Matsuzaki R."/>
            <person name="Takahashi F."/>
            <person name="Nishimura Y."/>
            <person name="Kawachi M."/>
            <person name="Noguchi H."/>
            <person name="Minakuchi Y."/>
            <person name="Umen J.G."/>
            <person name="Toyoda A."/>
            <person name="Nozaki H."/>
        </authorList>
    </citation>
    <scope>NUCLEOTIDE SEQUENCE</scope>
    <source>
        <strain evidence="2">NIES-3785</strain>
    </source>
</reference>
<feature type="compositionally biased region" description="Basic and acidic residues" evidence="1">
    <location>
        <begin position="47"/>
        <end position="62"/>
    </location>
</feature>
<feature type="region of interest" description="Disordered" evidence="1">
    <location>
        <begin position="47"/>
        <end position="84"/>
    </location>
</feature>
<comment type="caution">
    <text evidence="2">The sequence shown here is derived from an EMBL/GenBank/DDBJ whole genome shotgun (WGS) entry which is preliminary data.</text>
</comment>
<dbReference type="Proteomes" id="UP000722791">
    <property type="component" value="Unassembled WGS sequence"/>
</dbReference>
<protein>
    <submittedName>
        <fullName evidence="2">Uncharacterized protein</fullName>
    </submittedName>
</protein>
<evidence type="ECO:0000313" key="2">
    <source>
        <dbReference type="EMBL" id="GIL94344.1"/>
    </source>
</evidence>
<proteinExistence type="predicted"/>